<dbReference type="AlphaFoldDB" id="A0A917SV57"/>
<evidence type="ECO:0000256" key="5">
    <source>
        <dbReference type="ARBA" id="ARBA00022842"/>
    </source>
</evidence>
<evidence type="ECO:0000313" key="10">
    <source>
        <dbReference type="EMBL" id="GGL99360.1"/>
    </source>
</evidence>
<comment type="function">
    <text evidence="8">Transfers a GMP moiety from GTP to Mo-molybdopterin (Mo-MPT) cofactor (Moco or molybdenum cofactor) to form Mo-molybdopterin guanine dinucleotide (Mo-MGD) cofactor.</text>
</comment>
<protein>
    <recommendedName>
        <fullName evidence="8">Molybdenum cofactor guanylyltransferase</fullName>
        <shortName evidence="8">MoCo guanylyltransferase</shortName>
        <ecNumber evidence="8">2.7.7.77</ecNumber>
    </recommendedName>
    <alternativeName>
        <fullName evidence="8">GTP:molybdopterin guanylyltransferase</fullName>
    </alternativeName>
    <alternativeName>
        <fullName evidence="8">Mo-MPT guanylyltransferase</fullName>
    </alternativeName>
    <alternativeName>
        <fullName evidence="8">Molybdopterin guanylyltransferase</fullName>
    </alternativeName>
    <alternativeName>
        <fullName evidence="8">Molybdopterin-guanine dinucleotide synthase</fullName>
        <shortName evidence="8">MGD synthase</shortName>
    </alternativeName>
</protein>
<feature type="domain" description="MobA-like NTP transferase" evidence="9">
    <location>
        <begin position="16"/>
        <end position="173"/>
    </location>
</feature>
<sequence>MRETGPGGARMKAPLGLVLAGGEGRRLGGADKALVPLAGRPLLAHVLARFEPQVEGCAVSANGDPSRFAGWGLPVLADAAPGGQGPLAGVLAGLDWAAAEGAEMLVTVAVDTPFLPPDLVPRLILAAEDMAVPLAVAAAPLGGELRRHPACALWPVALREDLRAALRQGTRKLGGWAAEMGARQAFFASGEAAFFNVNRPEDLARAEAMLSA</sequence>
<evidence type="ECO:0000259" key="9">
    <source>
        <dbReference type="Pfam" id="PF12804"/>
    </source>
</evidence>
<organism evidence="10 11">
    <name type="scientific">Pseudooceanicola nanhaiensis</name>
    <dbReference type="NCBI Taxonomy" id="375761"/>
    <lineage>
        <taxon>Bacteria</taxon>
        <taxon>Pseudomonadati</taxon>
        <taxon>Pseudomonadota</taxon>
        <taxon>Alphaproteobacteria</taxon>
        <taxon>Rhodobacterales</taxon>
        <taxon>Paracoccaceae</taxon>
        <taxon>Pseudooceanicola</taxon>
    </lineage>
</organism>
<comment type="similarity">
    <text evidence="8">Belongs to the MobA family.</text>
</comment>
<dbReference type="GO" id="GO:1902758">
    <property type="term" value="P:bis(molybdopterin guanine dinucleotide)molybdenum biosynthetic process"/>
    <property type="evidence" value="ECO:0007669"/>
    <property type="project" value="TreeGrafter"/>
</dbReference>
<dbReference type="EMBL" id="BMLF01000001">
    <property type="protein sequence ID" value="GGL99360.1"/>
    <property type="molecule type" value="Genomic_DNA"/>
</dbReference>
<feature type="binding site" evidence="8">
    <location>
        <position position="32"/>
    </location>
    <ligand>
        <name>GTP</name>
        <dbReference type="ChEBI" id="CHEBI:37565"/>
    </ligand>
</feature>
<name>A0A917SV57_9RHOB</name>
<keyword evidence="5 8" id="KW-0460">Magnesium</keyword>
<dbReference type="GO" id="GO:0046872">
    <property type="term" value="F:metal ion binding"/>
    <property type="evidence" value="ECO:0007669"/>
    <property type="project" value="UniProtKB-KW"/>
</dbReference>
<comment type="subcellular location">
    <subcellularLocation>
        <location evidence="8">Cytoplasm</location>
    </subcellularLocation>
</comment>
<dbReference type="NCBIfam" id="TIGR02665">
    <property type="entry name" value="molyb_mobA"/>
    <property type="match status" value="1"/>
</dbReference>
<feature type="binding site" evidence="8">
    <location>
        <position position="111"/>
    </location>
    <ligand>
        <name>GTP</name>
        <dbReference type="ChEBI" id="CHEBI:37565"/>
    </ligand>
</feature>
<evidence type="ECO:0000256" key="1">
    <source>
        <dbReference type="ARBA" id="ARBA00022490"/>
    </source>
</evidence>
<reference evidence="10" key="1">
    <citation type="journal article" date="2014" name="Int. J. Syst. Evol. Microbiol.">
        <title>Complete genome sequence of Corynebacterium casei LMG S-19264T (=DSM 44701T), isolated from a smear-ripened cheese.</title>
        <authorList>
            <consortium name="US DOE Joint Genome Institute (JGI-PGF)"/>
            <person name="Walter F."/>
            <person name="Albersmeier A."/>
            <person name="Kalinowski J."/>
            <person name="Ruckert C."/>
        </authorList>
    </citation>
    <scope>NUCLEOTIDE SEQUENCE</scope>
    <source>
        <strain evidence="10">CGMCC 1.6293</strain>
    </source>
</reference>
<keyword evidence="4 8" id="KW-0547">Nucleotide-binding</keyword>
<dbReference type="Proteomes" id="UP000649829">
    <property type="component" value="Unassembled WGS sequence"/>
</dbReference>
<reference evidence="10" key="2">
    <citation type="submission" date="2020-09" db="EMBL/GenBank/DDBJ databases">
        <authorList>
            <person name="Sun Q."/>
            <person name="Zhou Y."/>
        </authorList>
    </citation>
    <scope>NUCLEOTIDE SEQUENCE</scope>
    <source>
        <strain evidence="10">CGMCC 1.6293</strain>
    </source>
</reference>
<dbReference type="HAMAP" id="MF_00316">
    <property type="entry name" value="MobA"/>
    <property type="match status" value="1"/>
</dbReference>
<evidence type="ECO:0000256" key="4">
    <source>
        <dbReference type="ARBA" id="ARBA00022741"/>
    </source>
</evidence>
<dbReference type="PANTHER" id="PTHR19136:SF81">
    <property type="entry name" value="MOLYBDENUM COFACTOR GUANYLYLTRANSFERASE"/>
    <property type="match status" value="1"/>
</dbReference>
<dbReference type="Pfam" id="PF12804">
    <property type="entry name" value="NTP_transf_3"/>
    <property type="match status" value="1"/>
</dbReference>
<dbReference type="CDD" id="cd02503">
    <property type="entry name" value="MobA"/>
    <property type="match status" value="1"/>
</dbReference>
<feature type="binding site" evidence="8">
    <location>
        <begin position="19"/>
        <end position="21"/>
    </location>
    <ligand>
        <name>GTP</name>
        <dbReference type="ChEBI" id="CHEBI:37565"/>
    </ligand>
</feature>
<comment type="caution">
    <text evidence="10">The sequence shown here is derived from an EMBL/GenBank/DDBJ whole genome shotgun (WGS) entry which is preliminary data.</text>
</comment>
<dbReference type="Gene3D" id="3.90.550.10">
    <property type="entry name" value="Spore Coat Polysaccharide Biosynthesis Protein SpsA, Chain A"/>
    <property type="match status" value="1"/>
</dbReference>
<dbReference type="EC" id="2.7.7.77" evidence="8"/>
<keyword evidence="6 8" id="KW-0342">GTP-binding</keyword>
<dbReference type="GO" id="GO:0061603">
    <property type="term" value="F:molybdenum cofactor guanylyltransferase activity"/>
    <property type="evidence" value="ECO:0007669"/>
    <property type="project" value="UniProtKB-EC"/>
</dbReference>
<dbReference type="GO" id="GO:0005525">
    <property type="term" value="F:GTP binding"/>
    <property type="evidence" value="ECO:0007669"/>
    <property type="project" value="UniProtKB-UniRule"/>
</dbReference>
<keyword evidence="11" id="KW-1185">Reference proteome</keyword>
<keyword evidence="2 8" id="KW-0808">Transferase</keyword>
<dbReference type="InterPro" id="IPR029044">
    <property type="entry name" value="Nucleotide-diphossugar_trans"/>
</dbReference>
<dbReference type="InterPro" id="IPR013482">
    <property type="entry name" value="Molybde_CF_guanTrfase"/>
</dbReference>
<dbReference type="PANTHER" id="PTHR19136">
    <property type="entry name" value="MOLYBDENUM COFACTOR GUANYLYLTRANSFERASE"/>
    <property type="match status" value="1"/>
</dbReference>
<comment type="caution">
    <text evidence="8">Lacks conserved residue(s) required for the propagation of feature annotation.</text>
</comment>
<keyword evidence="3 8" id="KW-0479">Metal-binding</keyword>
<feature type="binding site" evidence="8">
    <location>
        <position position="78"/>
    </location>
    <ligand>
        <name>GTP</name>
        <dbReference type="ChEBI" id="CHEBI:37565"/>
    </ligand>
</feature>
<keyword evidence="10" id="KW-0548">Nucleotidyltransferase</keyword>
<evidence type="ECO:0000256" key="2">
    <source>
        <dbReference type="ARBA" id="ARBA00022679"/>
    </source>
</evidence>
<feature type="binding site" evidence="8">
    <location>
        <position position="111"/>
    </location>
    <ligand>
        <name>Mg(2+)</name>
        <dbReference type="ChEBI" id="CHEBI:18420"/>
    </ligand>
</feature>
<evidence type="ECO:0000256" key="8">
    <source>
        <dbReference type="HAMAP-Rule" id="MF_00316"/>
    </source>
</evidence>
<gene>
    <name evidence="8 10" type="primary">mobA</name>
    <name evidence="10" type="ORF">GCM10011534_21500</name>
</gene>
<dbReference type="InterPro" id="IPR025877">
    <property type="entry name" value="MobA-like_NTP_Trfase"/>
</dbReference>
<comment type="subunit">
    <text evidence="8">Monomer.</text>
</comment>
<dbReference type="SUPFAM" id="SSF53448">
    <property type="entry name" value="Nucleotide-diphospho-sugar transferases"/>
    <property type="match status" value="1"/>
</dbReference>
<accession>A0A917SV57</accession>
<evidence type="ECO:0000256" key="3">
    <source>
        <dbReference type="ARBA" id="ARBA00022723"/>
    </source>
</evidence>
<evidence type="ECO:0000313" key="11">
    <source>
        <dbReference type="Proteomes" id="UP000649829"/>
    </source>
</evidence>
<comment type="catalytic activity">
    <reaction evidence="8">
        <text>Mo-molybdopterin + GTP + H(+) = Mo-molybdopterin guanine dinucleotide + diphosphate</text>
        <dbReference type="Rhea" id="RHEA:34243"/>
        <dbReference type="ChEBI" id="CHEBI:15378"/>
        <dbReference type="ChEBI" id="CHEBI:33019"/>
        <dbReference type="ChEBI" id="CHEBI:37565"/>
        <dbReference type="ChEBI" id="CHEBI:71302"/>
        <dbReference type="ChEBI" id="CHEBI:71310"/>
        <dbReference type="EC" id="2.7.7.77"/>
    </reaction>
</comment>
<keyword evidence="1 8" id="KW-0963">Cytoplasm</keyword>
<evidence type="ECO:0000256" key="6">
    <source>
        <dbReference type="ARBA" id="ARBA00023134"/>
    </source>
</evidence>
<evidence type="ECO:0000256" key="7">
    <source>
        <dbReference type="ARBA" id="ARBA00023150"/>
    </source>
</evidence>
<dbReference type="GO" id="GO:0005737">
    <property type="term" value="C:cytoplasm"/>
    <property type="evidence" value="ECO:0007669"/>
    <property type="project" value="UniProtKB-SubCell"/>
</dbReference>
<proteinExistence type="inferred from homology"/>
<keyword evidence="7 8" id="KW-0501">Molybdenum cofactor biosynthesis</keyword>
<comment type="cofactor">
    <cofactor evidence="8">
        <name>Mg(2+)</name>
        <dbReference type="ChEBI" id="CHEBI:18420"/>
    </cofactor>
</comment>
<comment type="domain">
    <text evidence="8">The N-terminal domain determines nucleotide recognition and specific binding, while the C-terminal domain determines the specific binding to the target protein.</text>
</comment>